<dbReference type="AlphaFoldDB" id="A0A8K0HDW4"/>
<evidence type="ECO:0000313" key="2">
    <source>
        <dbReference type="EMBL" id="KAF3450029.1"/>
    </source>
</evidence>
<comment type="caution">
    <text evidence="2">The sequence shown here is derived from an EMBL/GenBank/DDBJ whole genome shotgun (WGS) entry which is preliminary data.</text>
</comment>
<proteinExistence type="predicted"/>
<accession>A0A8K0HDW4</accession>
<organism evidence="2 3">
    <name type="scientific">Rhamnella rubrinervis</name>
    <dbReference type="NCBI Taxonomy" id="2594499"/>
    <lineage>
        <taxon>Eukaryota</taxon>
        <taxon>Viridiplantae</taxon>
        <taxon>Streptophyta</taxon>
        <taxon>Embryophyta</taxon>
        <taxon>Tracheophyta</taxon>
        <taxon>Spermatophyta</taxon>
        <taxon>Magnoliopsida</taxon>
        <taxon>eudicotyledons</taxon>
        <taxon>Gunneridae</taxon>
        <taxon>Pentapetalae</taxon>
        <taxon>rosids</taxon>
        <taxon>fabids</taxon>
        <taxon>Rosales</taxon>
        <taxon>Rhamnaceae</taxon>
        <taxon>rhamnoid group</taxon>
        <taxon>Rhamneae</taxon>
        <taxon>Rhamnella</taxon>
    </lineage>
</organism>
<dbReference type="EMBL" id="VOIH02000003">
    <property type="protein sequence ID" value="KAF3450029.1"/>
    <property type="molecule type" value="Genomic_DNA"/>
</dbReference>
<dbReference type="Proteomes" id="UP000796880">
    <property type="component" value="Unassembled WGS sequence"/>
</dbReference>
<protein>
    <submittedName>
        <fullName evidence="2">Uncharacterized protein</fullName>
    </submittedName>
</protein>
<sequence length="147" mass="17444">MFLFGRRSTKMMKWKRKVGKEVDKRKKKQQKSESENQDLIKKATACSTISQRWRMLCHSTTNLDFDEAHLFSIHSMFRGFPFLERRSDQRSDFVRWVHDLHNKHNALKLNQLNLEYVSIMMLLMESTLIIGFDLLSEGMCGNLNWTA</sequence>
<name>A0A8K0HDW4_9ROSA</name>
<feature type="region of interest" description="Disordered" evidence="1">
    <location>
        <begin position="15"/>
        <end position="37"/>
    </location>
</feature>
<gene>
    <name evidence="2" type="ORF">FNV43_RR06108</name>
</gene>
<keyword evidence="3" id="KW-1185">Reference proteome</keyword>
<evidence type="ECO:0000256" key="1">
    <source>
        <dbReference type="SAM" id="MobiDB-lite"/>
    </source>
</evidence>
<reference evidence="2" key="1">
    <citation type="submission" date="2020-03" db="EMBL/GenBank/DDBJ databases">
        <title>A high-quality chromosome-level genome assembly of a woody plant with both climbing and erect habits, Rhamnella rubrinervis.</title>
        <authorList>
            <person name="Lu Z."/>
            <person name="Yang Y."/>
            <person name="Zhu X."/>
            <person name="Sun Y."/>
        </authorList>
    </citation>
    <scope>NUCLEOTIDE SEQUENCE</scope>
    <source>
        <strain evidence="2">BYM</strain>
        <tissue evidence="2">Leaf</tissue>
    </source>
</reference>
<feature type="compositionally biased region" description="Basic and acidic residues" evidence="1">
    <location>
        <begin position="19"/>
        <end position="37"/>
    </location>
</feature>
<evidence type="ECO:0000313" key="3">
    <source>
        <dbReference type="Proteomes" id="UP000796880"/>
    </source>
</evidence>